<reference evidence="1 2" key="1">
    <citation type="submission" date="2019-02" db="EMBL/GenBank/DDBJ databases">
        <title>Deep-cultivation of Planctomycetes and their phenomic and genomic characterization uncovers novel biology.</title>
        <authorList>
            <person name="Wiegand S."/>
            <person name="Jogler M."/>
            <person name="Boedeker C."/>
            <person name="Pinto D."/>
            <person name="Vollmers J."/>
            <person name="Rivas-Marin E."/>
            <person name="Kohn T."/>
            <person name="Peeters S.H."/>
            <person name="Heuer A."/>
            <person name="Rast P."/>
            <person name="Oberbeckmann S."/>
            <person name="Bunk B."/>
            <person name="Jeske O."/>
            <person name="Meyerdierks A."/>
            <person name="Storesund J.E."/>
            <person name="Kallscheuer N."/>
            <person name="Luecker S."/>
            <person name="Lage O.M."/>
            <person name="Pohl T."/>
            <person name="Merkel B.J."/>
            <person name="Hornburger P."/>
            <person name="Mueller R.-W."/>
            <person name="Bruemmer F."/>
            <person name="Labrenz M."/>
            <person name="Spormann A.M."/>
            <person name="Op den Camp H."/>
            <person name="Overmann J."/>
            <person name="Amann R."/>
            <person name="Jetten M.S.M."/>
            <person name="Mascher T."/>
            <person name="Medema M.H."/>
            <person name="Devos D.P."/>
            <person name="Kaster A.-K."/>
            <person name="Ovreas L."/>
            <person name="Rohde M."/>
            <person name="Galperin M.Y."/>
            <person name="Jogler C."/>
        </authorList>
    </citation>
    <scope>NUCLEOTIDE SEQUENCE [LARGE SCALE GENOMIC DNA]</scope>
    <source>
        <strain evidence="1 2">Pla133</strain>
    </source>
</reference>
<keyword evidence="2" id="KW-1185">Reference proteome</keyword>
<name>A0A518BL34_9BACT</name>
<evidence type="ECO:0000313" key="2">
    <source>
        <dbReference type="Proteomes" id="UP000316921"/>
    </source>
</evidence>
<protein>
    <submittedName>
        <fullName evidence="1">Uncharacterized protein</fullName>
    </submittedName>
</protein>
<dbReference type="RefSeq" id="WP_419191507.1">
    <property type="nucleotide sequence ID" value="NZ_CP036287.1"/>
</dbReference>
<dbReference type="KEGG" id="pbap:Pla133_27730"/>
<dbReference type="AlphaFoldDB" id="A0A518BL34"/>
<proteinExistence type="predicted"/>
<sequence>MADPIPCHAAIDPTGKLPPVVSTDRQAVRDAMGDDCVIVSGRFVADEPEGGKVER</sequence>
<dbReference type="EMBL" id="CP036287">
    <property type="protein sequence ID" value="QDU67685.1"/>
    <property type="molecule type" value="Genomic_DNA"/>
</dbReference>
<gene>
    <name evidence="1" type="ORF">Pla133_27730</name>
</gene>
<organism evidence="1 2">
    <name type="scientific">Engelhardtia mirabilis</name>
    <dbReference type="NCBI Taxonomy" id="2528011"/>
    <lineage>
        <taxon>Bacteria</taxon>
        <taxon>Pseudomonadati</taxon>
        <taxon>Planctomycetota</taxon>
        <taxon>Planctomycetia</taxon>
        <taxon>Planctomycetia incertae sedis</taxon>
        <taxon>Engelhardtia</taxon>
    </lineage>
</organism>
<evidence type="ECO:0000313" key="1">
    <source>
        <dbReference type="EMBL" id="QDU67685.1"/>
    </source>
</evidence>
<dbReference type="Proteomes" id="UP000316921">
    <property type="component" value="Chromosome"/>
</dbReference>
<accession>A0A518BL34</accession>